<proteinExistence type="predicted"/>
<comment type="caution">
    <text evidence="3">The sequence shown here is derived from an EMBL/GenBank/DDBJ whole genome shotgun (WGS) entry which is preliminary data.</text>
</comment>
<keyword evidence="4" id="KW-1185">Reference proteome</keyword>
<accession>A0A9D4V6D8</accession>
<organism evidence="3 4">
    <name type="scientific">Adiantum capillus-veneris</name>
    <name type="common">Maidenhair fern</name>
    <dbReference type="NCBI Taxonomy" id="13818"/>
    <lineage>
        <taxon>Eukaryota</taxon>
        <taxon>Viridiplantae</taxon>
        <taxon>Streptophyta</taxon>
        <taxon>Embryophyta</taxon>
        <taxon>Tracheophyta</taxon>
        <taxon>Polypodiopsida</taxon>
        <taxon>Polypodiidae</taxon>
        <taxon>Polypodiales</taxon>
        <taxon>Pteridineae</taxon>
        <taxon>Pteridaceae</taxon>
        <taxon>Vittarioideae</taxon>
        <taxon>Adiantum</taxon>
    </lineage>
</organism>
<reference evidence="3 4" key="1">
    <citation type="submission" date="2021-01" db="EMBL/GenBank/DDBJ databases">
        <title>Adiantum capillus-veneris genome.</title>
        <authorList>
            <person name="Fang Y."/>
            <person name="Liao Q."/>
        </authorList>
    </citation>
    <scope>NUCLEOTIDE SEQUENCE [LARGE SCALE GENOMIC DNA]</scope>
    <source>
        <strain evidence="3">H3</strain>
        <tissue evidence="3">Leaf</tissue>
    </source>
</reference>
<keyword evidence="2" id="KW-0812">Transmembrane</keyword>
<feature type="compositionally biased region" description="Low complexity" evidence="1">
    <location>
        <begin position="1"/>
        <end position="17"/>
    </location>
</feature>
<sequence length="131" mass="14482">MEPSSTSRKSTPSSMSPIVPSTEPGMSSLGTSIPHMAPSSNVPTTSSLVHTTSFVAESSLGREAWERRPITRSVVGFHYQTIVDVFLVDISQIDNFALDRIQIYIAKMVCHVVRLLGLSLQIFLQVFLWMV</sequence>
<evidence type="ECO:0000313" key="4">
    <source>
        <dbReference type="Proteomes" id="UP000886520"/>
    </source>
</evidence>
<dbReference type="EMBL" id="JABFUD020000005">
    <property type="protein sequence ID" value="KAI5080300.1"/>
    <property type="molecule type" value="Genomic_DNA"/>
</dbReference>
<feature type="transmembrane region" description="Helical" evidence="2">
    <location>
        <begin position="112"/>
        <end position="130"/>
    </location>
</feature>
<keyword evidence="2" id="KW-0472">Membrane</keyword>
<dbReference type="AlphaFoldDB" id="A0A9D4V6D8"/>
<evidence type="ECO:0000256" key="1">
    <source>
        <dbReference type="SAM" id="MobiDB-lite"/>
    </source>
</evidence>
<name>A0A9D4V6D8_ADICA</name>
<gene>
    <name evidence="3" type="ORF">GOP47_0005779</name>
</gene>
<evidence type="ECO:0000256" key="2">
    <source>
        <dbReference type="SAM" id="Phobius"/>
    </source>
</evidence>
<protein>
    <submittedName>
        <fullName evidence="3">Uncharacterized protein</fullName>
    </submittedName>
</protein>
<feature type="region of interest" description="Disordered" evidence="1">
    <location>
        <begin position="1"/>
        <end position="46"/>
    </location>
</feature>
<keyword evidence="2" id="KW-1133">Transmembrane helix</keyword>
<dbReference type="Proteomes" id="UP000886520">
    <property type="component" value="Chromosome 5"/>
</dbReference>
<evidence type="ECO:0000313" key="3">
    <source>
        <dbReference type="EMBL" id="KAI5080300.1"/>
    </source>
</evidence>